<keyword evidence="10" id="KW-1185">Reference proteome</keyword>
<dbReference type="STRING" id="1073090.A0A1L9SBR7"/>
<feature type="transmembrane region" description="Helical" evidence="7">
    <location>
        <begin position="406"/>
        <end position="425"/>
    </location>
</feature>
<evidence type="ECO:0000256" key="7">
    <source>
        <dbReference type="SAM" id="Phobius"/>
    </source>
</evidence>
<organism evidence="9 10">
    <name type="scientific">Penicilliopsis zonata CBS 506.65</name>
    <dbReference type="NCBI Taxonomy" id="1073090"/>
    <lineage>
        <taxon>Eukaryota</taxon>
        <taxon>Fungi</taxon>
        <taxon>Dikarya</taxon>
        <taxon>Ascomycota</taxon>
        <taxon>Pezizomycotina</taxon>
        <taxon>Eurotiomycetes</taxon>
        <taxon>Eurotiomycetidae</taxon>
        <taxon>Eurotiales</taxon>
        <taxon>Aspergillaceae</taxon>
        <taxon>Penicilliopsis</taxon>
    </lineage>
</organism>
<proteinExistence type="inferred from homology"/>
<feature type="transmembrane region" description="Helical" evidence="7">
    <location>
        <begin position="499"/>
        <end position="521"/>
    </location>
</feature>
<feature type="transmembrane region" description="Helical" evidence="7">
    <location>
        <begin position="142"/>
        <end position="161"/>
    </location>
</feature>
<evidence type="ECO:0000256" key="5">
    <source>
        <dbReference type="ARBA" id="ARBA00023136"/>
    </source>
</evidence>
<comment type="similarity">
    <text evidence="2">Belongs to the major facilitator superfamily.</text>
</comment>
<keyword evidence="5 7" id="KW-0472">Membrane</keyword>
<feature type="transmembrane region" description="Helical" evidence="7">
    <location>
        <begin position="367"/>
        <end position="386"/>
    </location>
</feature>
<dbReference type="EMBL" id="KV878347">
    <property type="protein sequence ID" value="OJJ44568.1"/>
    <property type="molecule type" value="Genomic_DNA"/>
</dbReference>
<dbReference type="VEuPathDB" id="FungiDB:ASPZODRAFT_134657"/>
<evidence type="ECO:0000313" key="10">
    <source>
        <dbReference type="Proteomes" id="UP000184188"/>
    </source>
</evidence>
<dbReference type="AlphaFoldDB" id="A0A1L9SBR7"/>
<evidence type="ECO:0000256" key="6">
    <source>
        <dbReference type="SAM" id="MobiDB-lite"/>
    </source>
</evidence>
<dbReference type="InterPro" id="IPR036259">
    <property type="entry name" value="MFS_trans_sf"/>
</dbReference>
<evidence type="ECO:0000256" key="3">
    <source>
        <dbReference type="ARBA" id="ARBA00022692"/>
    </source>
</evidence>
<evidence type="ECO:0000313" key="9">
    <source>
        <dbReference type="EMBL" id="OJJ44568.1"/>
    </source>
</evidence>
<reference evidence="10" key="1">
    <citation type="journal article" date="2017" name="Genome Biol.">
        <title>Comparative genomics reveals high biological diversity and specific adaptations in the industrially and medically important fungal genus Aspergillus.</title>
        <authorList>
            <person name="de Vries R.P."/>
            <person name="Riley R."/>
            <person name="Wiebenga A."/>
            <person name="Aguilar-Osorio G."/>
            <person name="Amillis S."/>
            <person name="Uchima C.A."/>
            <person name="Anderluh G."/>
            <person name="Asadollahi M."/>
            <person name="Askin M."/>
            <person name="Barry K."/>
            <person name="Battaglia E."/>
            <person name="Bayram O."/>
            <person name="Benocci T."/>
            <person name="Braus-Stromeyer S.A."/>
            <person name="Caldana C."/>
            <person name="Canovas D."/>
            <person name="Cerqueira G.C."/>
            <person name="Chen F."/>
            <person name="Chen W."/>
            <person name="Choi C."/>
            <person name="Clum A."/>
            <person name="Dos Santos R.A."/>
            <person name="Damasio A.R."/>
            <person name="Diallinas G."/>
            <person name="Emri T."/>
            <person name="Fekete E."/>
            <person name="Flipphi M."/>
            <person name="Freyberg S."/>
            <person name="Gallo A."/>
            <person name="Gournas C."/>
            <person name="Habgood R."/>
            <person name="Hainaut M."/>
            <person name="Harispe M.L."/>
            <person name="Henrissat B."/>
            <person name="Hilden K.S."/>
            <person name="Hope R."/>
            <person name="Hossain A."/>
            <person name="Karabika E."/>
            <person name="Karaffa L."/>
            <person name="Karanyi Z."/>
            <person name="Krasevec N."/>
            <person name="Kuo A."/>
            <person name="Kusch H."/>
            <person name="LaButti K."/>
            <person name="Lagendijk E.L."/>
            <person name="Lapidus A."/>
            <person name="Levasseur A."/>
            <person name="Lindquist E."/>
            <person name="Lipzen A."/>
            <person name="Logrieco A.F."/>
            <person name="MacCabe A."/>
            <person name="Maekelae M.R."/>
            <person name="Malavazi I."/>
            <person name="Melin P."/>
            <person name="Meyer V."/>
            <person name="Mielnichuk N."/>
            <person name="Miskei M."/>
            <person name="Molnar A.P."/>
            <person name="Mule G."/>
            <person name="Ngan C.Y."/>
            <person name="Orejas M."/>
            <person name="Orosz E."/>
            <person name="Ouedraogo J.P."/>
            <person name="Overkamp K.M."/>
            <person name="Park H.-S."/>
            <person name="Perrone G."/>
            <person name="Piumi F."/>
            <person name="Punt P.J."/>
            <person name="Ram A.F."/>
            <person name="Ramon A."/>
            <person name="Rauscher S."/>
            <person name="Record E."/>
            <person name="Riano-Pachon D.M."/>
            <person name="Robert V."/>
            <person name="Roehrig J."/>
            <person name="Ruller R."/>
            <person name="Salamov A."/>
            <person name="Salih N.S."/>
            <person name="Samson R.A."/>
            <person name="Sandor E."/>
            <person name="Sanguinetti M."/>
            <person name="Schuetze T."/>
            <person name="Sepcic K."/>
            <person name="Shelest E."/>
            <person name="Sherlock G."/>
            <person name="Sophianopoulou V."/>
            <person name="Squina F.M."/>
            <person name="Sun H."/>
            <person name="Susca A."/>
            <person name="Todd R.B."/>
            <person name="Tsang A."/>
            <person name="Unkles S.E."/>
            <person name="van de Wiele N."/>
            <person name="van Rossen-Uffink D."/>
            <person name="Oliveira J.V."/>
            <person name="Vesth T.C."/>
            <person name="Visser J."/>
            <person name="Yu J.-H."/>
            <person name="Zhou M."/>
            <person name="Andersen M.R."/>
            <person name="Archer D.B."/>
            <person name="Baker S.E."/>
            <person name="Benoit I."/>
            <person name="Brakhage A.A."/>
            <person name="Braus G.H."/>
            <person name="Fischer R."/>
            <person name="Frisvad J.C."/>
            <person name="Goldman G.H."/>
            <person name="Houbraken J."/>
            <person name="Oakley B."/>
            <person name="Pocsi I."/>
            <person name="Scazzocchio C."/>
            <person name="Seiboth B."/>
            <person name="vanKuyk P.A."/>
            <person name="Wortman J."/>
            <person name="Dyer P.S."/>
            <person name="Grigoriev I.V."/>
        </authorList>
    </citation>
    <scope>NUCLEOTIDE SEQUENCE [LARGE SCALE GENOMIC DNA]</scope>
    <source>
        <strain evidence="10">CBS 506.65</strain>
    </source>
</reference>
<name>A0A1L9SBR7_9EURO</name>
<feature type="transmembrane region" description="Helical" evidence="7">
    <location>
        <begin position="322"/>
        <end position="347"/>
    </location>
</feature>
<dbReference type="InterPro" id="IPR020846">
    <property type="entry name" value="MFS_dom"/>
</dbReference>
<dbReference type="OrthoDB" id="6770063at2759"/>
<dbReference type="CDD" id="cd17323">
    <property type="entry name" value="MFS_Tpo1_MDR_like"/>
    <property type="match status" value="1"/>
</dbReference>
<evidence type="ECO:0000256" key="1">
    <source>
        <dbReference type="ARBA" id="ARBA00004651"/>
    </source>
</evidence>
<dbReference type="GO" id="GO:0005886">
    <property type="term" value="C:plasma membrane"/>
    <property type="evidence" value="ECO:0007669"/>
    <property type="project" value="UniProtKB-SubCell"/>
</dbReference>
<dbReference type="GeneID" id="34610059"/>
<dbReference type="SUPFAM" id="SSF103473">
    <property type="entry name" value="MFS general substrate transporter"/>
    <property type="match status" value="1"/>
</dbReference>
<dbReference type="Pfam" id="PF07690">
    <property type="entry name" value="MFS_1"/>
    <property type="match status" value="1"/>
</dbReference>
<comment type="subcellular location">
    <subcellularLocation>
        <location evidence="1">Cell membrane</location>
        <topology evidence="1">Multi-pass membrane protein</topology>
    </subcellularLocation>
</comment>
<feature type="transmembrane region" description="Helical" evidence="7">
    <location>
        <begin position="201"/>
        <end position="224"/>
    </location>
</feature>
<dbReference type="FunFam" id="1.20.1250.20:FF:000082">
    <property type="entry name" value="MFS multidrug transporter, putative"/>
    <property type="match status" value="1"/>
</dbReference>
<evidence type="ECO:0000256" key="4">
    <source>
        <dbReference type="ARBA" id="ARBA00022989"/>
    </source>
</evidence>
<keyword evidence="3 7" id="KW-0812">Transmembrane</keyword>
<feature type="transmembrane region" description="Helical" evidence="7">
    <location>
        <begin position="167"/>
        <end position="189"/>
    </location>
</feature>
<evidence type="ECO:0000259" key="8">
    <source>
        <dbReference type="PROSITE" id="PS50850"/>
    </source>
</evidence>
<dbReference type="GO" id="GO:0022857">
    <property type="term" value="F:transmembrane transporter activity"/>
    <property type="evidence" value="ECO:0007669"/>
    <property type="project" value="InterPro"/>
</dbReference>
<dbReference type="FunFam" id="1.20.1720.10:FF:000061">
    <property type="entry name" value="Uncharacterized protein"/>
    <property type="match status" value="1"/>
</dbReference>
<feature type="compositionally biased region" description="Polar residues" evidence="6">
    <location>
        <begin position="12"/>
        <end position="21"/>
    </location>
</feature>
<sequence>MTAIEEQESTDQAETTKTMSPEQDVEYLYLTFETSLPSPAGFGSQQQPGQTAPPPCPDLKQYTSPFLWPSYRKTLTTAIACCVTAMAAYSAGEYTPPSAELTAKWNISDVVYNLGITLFTFGFAIAPMVLAPFSEINGRRPIFVTSGLLYMVCLIGCGVTDSFDGMLVARFFLGIGGSTFSTMVGGIISDIYHAQDRNAPMAAFSGAVLVGTGLGPIISGAIVQHTNWRWIYYSQAIAAAVFLLIIVFLLKETRGSVLLSRKAQTLNKWYLQLEAAGYHGVVFNSDDRQEKQVVRRIRWKVKSDEERESVAKMITISCYRPFHLLFTEPVVFFFSLWVAFSWAVLYLQFGSIPLVFETNHGFNVEQAGAVFTAISVGSIIITFLAIYQEKFALRMGKMSSAPEGRLHFTCIVSTLMPIGMFWFGWTSFPSIPWIVPTIAVSCATMGIFSIYLATFNYLADTYHRYASSAIAAQSFCRNVLGGIFPLVTRSMFTNLGYPAASSLLGGIGVLLTLVPWVLIFYGPRIRARSKFASEIMNT</sequence>
<dbReference type="PANTHER" id="PTHR23502">
    <property type="entry name" value="MAJOR FACILITATOR SUPERFAMILY"/>
    <property type="match status" value="1"/>
</dbReference>
<dbReference type="InterPro" id="IPR011701">
    <property type="entry name" value="MFS"/>
</dbReference>
<dbReference type="PROSITE" id="PS50850">
    <property type="entry name" value="MFS"/>
    <property type="match status" value="1"/>
</dbReference>
<keyword evidence="4 7" id="KW-1133">Transmembrane helix</keyword>
<feature type="transmembrane region" description="Helical" evidence="7">
    <location>
        <begin position="74"/>
        <end position="91"/>
    </location>
</feature>
<feature type="transmembrane region" description="Helical" evidence="7">
    <location>
        <begin position="111"/>
        <end position="130"/>
    </location>
</feature>
<evidence type="ECO:0000256" key="2">
    <source>
        <dbReference type="ARBA" id="ARBA00008335"/>
    </source>
</evidence>
<protein>
    <recommendedName>
        <fullName evidence="8">Major facilitator superfamily (MFS) profile domain-containing protein</fullName>
    </recommendedName>
</protein>
<gene>
    <name evidence="9" type="ORF">ASPZODRAFT_134657</name>
</gene>
<accession>A0A1L9SBR7</accession>
<feature type="compositionally biased region" description="Acidic residues" evidence="6">
    <location>
        <begin position="1"/>
        <end position="11"/>
    </location>
</feature>
<dbReference type="Proteomes" id="UP000184188">
    <property type="component" value="Unassembled WGS sequence"/>
</dbReference>
<feature type="region of interest" description="Disordered" evidence="6">
    <location>
        <begin position="1"/>
        <end position="23"/>
    </location>
</feature>
<feature type="domain" description="Major facilitator superfamily (MFS) profile" evidence="8">
    <location>
        <begin position="76"/>
        <end position="526"/>
    </location>
</feature>
<feature type="transmembrane region" description="Helical" evidence="7">
    <location>
        <begin position="230"/>
        <end position="250"/>
    </location>
</feature>
<dbReference type="PANTHER" id="PTHR23502:SF134">
    <property type="entry name" value="MAJOR FACILITATOR SUPERFAMILY (MFS) PROFILE DOMAIN-CONTAINING PROTEIN-RELATED"/>
    <property type="match status" value="1"/>
</dbReference>
<dbReference type="RefSeq" id="XP_022579078.1">
    <property type="nucleotide sequence ID" value="XM_022723594.1"/>
</dbReference>
<dbReference type="Gene3D" id="1.20.1250.20">
    <property type="entry name" value="MFS general substrate transporter like domains"/>
    <property type="match status" value="1"/>
</dbReference>
<feature type="transmembrane region" description="Helical" evidence="7">
    <location>
        <begin position="465"/>
        <end position="487"/>
    </location>
</feature>
<feature type="transmembrane region" description="Helical" evidence="7">
    <location>
        <begin position="431"/>
        <end position="453"/>
    </location>
</feature>